<sequence length="505" mass="56386">MSRNQPTTDVILIGAGIMSATLGTLMKQLEPEWNIKVFEKLSQPGEESSNEWNNAGTGHAALCELNYTTENEDGSIDISKAVKVNEQFRVSTQFWSYLVNQRLLQEPERFVRPLPHISLVHGAKNVTFLKNRFEKMIENPLFDGMEYSEETDTLKQWMPLVMEKREPREPIAATKIDTGTDVNFGALTRDLFTHLEEEKVDVQYNRSVEDVVRTEDGFWELKVKNEADQTIEYHTAPFVFIGGGGGSLHLLQKSGIPEGRQKGGFPVSGLFLSCKNTEIIEQHHAKVYGKAKEGAPPMSVPHLDTRYIGGEKTLLFGPYAGFSPKFLKTGSMLDLFQSIKPDNLFTMVASGAKNMPLTKYLIQQVLQSKEKRMDELREFIPDAKAEDWEMVTAGQRVQVIKDTEEGGKGTLQFGTEVVTSEDGSIAALLGASPGASTAVQVMLDVLERCYPDHIGKWEPKIRDMVPSYGKKLMDHPELLRRLEAENAETLGLTASENAKAENPSV</sequence>
<dbReference type="NCBIfam" id="NF003606">
    <property type="entry name" value="PRK05257.2-1"/>
    <property type="match status" value="1"/>
</dbReference>
<dbReference type="PANTHER" id="PTHR43104:SF2">
    <property type="entry name" value="L-2-HYDROXYGLUTARATE DEHYDROGENASE, MITOCHONDRIAL"/>
    <property type="match status" value="1"/>
</dbReference>
<keyword evidence="10" id="KW-1185">Reference proteome</keyword>
<dbReference type="NCBIfam" id="NF003605">
    <property type="entry name" value="PRK05257.1-4"/>
    <property type="match status" value="1"/>
</dbReference>
<evidence type="ECO:0000313" key="10">
    <source>
        <dbReference type="Proteomes" id="UP000243650"/>
    </source>
</evidence>
<dbReference type="PANTHER" id="PTHR43104">
    <property type="entry name" value="L-2-HYDROXYGLUTARATE DEHYDROGENASE, MITOCHONDRIAL"/>
    <property type="match status" value="1"/>
</dbReference>
<comment type="catalytic activity">
    <reaction evidence="1 8">
        <text>(S)-malate + a quinone = a quinol + oxaloacetate</text>
        <dbReference type="Rhea" id="RHEA:46012"/>
        <dbReference type="ChEBI" id="CHEBI:15589"/>
        <dbReference type="ChEBI" id="CHEBI:16452"/>
        <dbReference type="ChEBI" id="CHEBI:24646"/>
        <dbReference type="ChEBI" id="CHEBI:132124"/>
        <dbReference type="EC" id="1.1.5.4"/>
    </reaction>
</comment>
<evidence type="ECO:0000313" key="9">
    <source>
        <dbReference type="EMBL" id="PRO66521.1"/>
    </source>
</evidence>
<dbReference type="AlphaFoldDB" id="A0A2P6MJS5"/>
<dbReference type="SUPFAM" id="SSF51905">
    <property type="entry name" value="FAD/NAD(P)-binding domain"/>
    <property type="match status" value="1"/>
</dbReference>
<evidence type="ECO:0000256" key="5">
    <source>
        <dbReference type="ARBA" id="ARBA00022630"/>
    </source>
</evidence>
<dbReference type="NCBIfam" id="TIGR01320">
    <property type="entry name" value="mal_quin_oxido"/>
    <property type="match status" value="1"/>
</dbReference>
<keyword evidence="4 8" id="KW-0816">Tricarboxylic acid cycle</keyword>
<dbReference type="EMBL" id="PVNS01000003">
    <property type="protein sequence ID" value="PRO66521.1"/>
    <property type="molecule type" value="Genomic_DNA"/>
</dbReference>
<dbReference type="NCBIfam" id="NF009875">
    <property type="entry name" value="PRK13339.1"/>
    <property type="match status" value="1"/>
</dbReference>
<evidence type="ECO:0000256" key="1">
    <source>
        <dbReference type="ARBA" id="ARBA00001139"/>
    </source>
</evidence>
<dbReference type="NCBIfam" id="NF003611">
    <property type="entry name" value="PRK05257.3-2"/>
    <property type="match status" value="1"/>
</dbReference>
<evidence type="ECO:0000256" key="4">
    <source>
        <dbReference type="ARBA" id="ARBA00022532"/>
    </source>
</evidence>
<dbReference type="InterPro" id="IPR006231">
    <property type="entry name" value="MQO"/>
</dbReference>
<proteinExistence type="inferred from homology"/>
<evidence type="ECO:0000256" key="2">
    <source>
        <dbReference type="ARBA" id="ARBA00001974"/>
    </source>
</evidence>
<dbReference type="RefSeq" id="WP_105958158.1">
    <property type="nucleotide sequence ID" value="NZ_PVNS01000003.1"/>
</dbReference>
<accession>A0A2P6MJS5</accession>
<dbReference type="GO" id="GO:0047545">
    <property type="term" value="F:(S)-2-hydroxyglutarate dehydrogenase activity"/>
    <property type="evidence" value="ECO:0007669"/>
    <property type="project" value="TreeGrafter"/>
</dbReference>
<comment type="caution">
    <text evidence="9">The sequence shown here is derived from an EMBL/GenBank/DDBJ whole genome shotgun (WGS) entry which is preliminary data.</text>
</comment>
<name>A0A2P6MJS5_ALKUR</name>
<dbReference type="NCBIfam" id="NF003603">
    <property type="entry name" value="PRK05257.1-1"/>
    <property type="match status" value="1"/>
</dbReference>
<dbReference type="GO" id="GO:0008924">
    <property type="term" value="F:L-malate dehydrogenase (quinone) activity"/>
    <property type="evidence" value="ECO:0007669"/>
    <property type="project" value="UniProtKB-UniRule"/>
</dbReference>
<evidence type="ECO:0000256" key="6">
    <source>
        <dbReference type="ARBA" id="ARBA00022827"/>
    </source>
</evidence>
<evidence type="ECO:0000256" key="8">
    <source>
        <dbReference type="HAMAP-Rule" id="MF_00212"/>
    </source>
</evidence>
<gene>
    <name evidence="8 9" type="primary">mqo</name>
    <name evidence="9" type="ORF">C6I21_04040</name>
</gene>
<dbReference type="InterPro" id="IPR036188">
    <property type="entry name" value="FAD/NAD-bd_sf"/>
</dbReference>
<comment type="pathway">
    <text evidence="3 8">Carbohydrate metabolism; tricarboxylic acid cycle; oxaloacetate from (S)-malate (quinone route): step 1/1.</text>
</comment>
<keyword evidence="7 8" id="KW-0560">Oxidoreductase</keyword>
<evidence type="ECO:0000256" key="7">
    <source>
        <dbReference type="ARBA" id="ARBA00023002"/>
    </source>
</evidence>
<dbReference type="HAMAP" id="MF_00212">
    <property type="entry name" value="MQO"/>
    <property type="match status" value="1"/>
</dbReference>
<keyword evidence="5 8" id="KW-0285">Flavoprotein</keyword>
<dbReference type="UniPathway" id="UPA00223">
    <property type="reaction ID" value="UER01008"/>
</dbReference>
<evidence type="ECO:0000256" key="3">
    <source>
        <dbReference type="ARBA" id="ARBA00005012"/>
    </source>
</evidence>
<reference evidence="9 10" key="1">
    <citation type="submission" date="2018-03" db="EMBL/GenBank/DDBJ databases">
        <title>Bacillus urumqiensis sp. nov., a moderately haloalkaliphilic bacterium isolated from a salt lake.</title>
        <authorList>
            <person name="Zhao B."/>
            <person name="Liao Z."/>
        </authorList>
    </citation>
    <scope>NUCLEOTIDE SEQUENCE [LARGE SCALE GENOMIC DNA]</scope>
    <source>
        <strain evidence="9 10">BZ-SZ-XJ18</strain>
    </source>
</reference>
<dbReference type="EC" id="1.1.5.4" evidence="8"/>
<keyword evidence="6 8" id="KW-0274">FAD</keyword>
<comment type="cofactor">
    <cofactor evidence="2 8">
        <name>FAD</name>
        <dbReference type="ChEBI" id="CHEBI:57692"/>
    </cofactor>
</comment>
<dbReference type="Proteomes" id="UP000243650">
    <property type="component" value="Unassembled WGS sequence"/>
</dbReference>
<dbReference type="GO" id="GO:0006099">
    <property type="term" value="P:tricarboxylic acid cycle"/>
    <property type="evidence" value="ECO:0007669"/>
    <property type="project" value="UniProtKB-UniRule"/>
</dbReference>
<organism evidence="9 10">
    <name type="scientific">Alkalicoccus urumqiensis</name>
    <name type="common">Bacillus urumqiensis</name>
    <dbReference type="NCBI Taxonomy" id="1548213"/>
    <lineage>
        <taxon>Bacteria</taxon>
        <taxon>Bacillati</taxon>
        <taxon>Bacillota</taxon>
        <taxon>Bacilli</taxon>
        <taxon>Bacillales</taxon>
        <taxon>Bacillaceae</taxon>
        <taxon>Alkalicoccus</taxon>
    </lineage>
</organism>
<dbReference type="NCBIfam" id="NF003604">
    <property type="entry name" value="PRK05257.1-3"/>
    <property type="match status" value="1"/>
</dbReference>
<comment type="similarity">
    <text evidence="8">Belongs to the MQO family.</text>
</comment>
<dbReference type="Pfam" id="PF06039">
    <property type="entry name" value="Mqo"/>
    <property type="match status" value="1"/>
</dbReference>
<protein>
    <recommendedName>
        <fullName evidence="8">Probable malate:quinone oxidoreductase</fullName>
        <ecNumber evidence="8">1.1.5.4</ecNumber>
    </recommendedName>
    <alternativeName>
        <fullName evidence="8">MQO</fullName>
    </alternativeName>
    <alternativeName>
        <fullName evidence="8">Malate dehydrogenase [quinone]</fullName>
    </alternativeName>
</protein>
<dbReference type="OrthoDB" id="9763983at2"/>